<evidence type="ECO:0008006" key="4">
    <source>
        <dbReference type="Google" id="ProtNLM"/>
    </source>
</evidence>
<feature type="signal peptide" evidence="1">
    <location>
        <begin position="1"/>
        <end position="21"/>
    </location>
</feature>
<accession>A0A9X3FBZ8</accession>
<name>A0A9X3FBZ8_9BACT</name>
<feature type="chain" id="PRO_5040790398" description="Por secretion system C-terminal sorting domain-containing protein" evidence="1">
    <location>
        <begin position="22"/>
        <end position="194"/>
    </location>
</feature>
<proteinExistence type="predicted"/>
<organism evidence="2 3">
    <name type="scientific">Draconibacterium aestuarii</name>
    <dbReference type="NCBI Taxonomy" id="2998507"/>
    <lineage>
        <taxon>Bacteria</taxon>
        <taxon>Pseudomonadati</taxon>
        <taxon>Bacteroidota</taxon>
        <taxon>Bacteroidia</taxon>
        <taxon>Marinilabiliales</taxon>
        <taxon>Prolixibacteraceae</taxon>
        <taxon>Draconibacterium</taxon>
    </lineage>
</organism>
<reference evidence="2" key="1">
    <citation type="submission" date="2022-11" db="EMBL/GenBank/DDBJ databases">
        <title>Marilongibacter aestuarii gen. nov., sp. nov., isolated from tidal flat sediment.</title>
        <authorList>
            <person name="Jiayan W."/>
        </authorList>
    </citation>
    <scope>NUCLEOTIDE SEQUENCE</scope>
    <source>
        <strain evidence="2">Z1-6</strain>
    </source>
</reference>
<comment type="caution">
    <text evidence="2">The sequence shown here is derived from an EMBL/GenBank/DDBJ whole genome shotgun (WGS) entry which is preliminary data.</text>
</comment>
<gene>
    <name evidence="2" type="ORF">OU798_18980</name>
</gene>
<keyword evidence="1" id="KW-0732">Signal</keyword>
<protein>
    <recommendedName>
        <fullName evidence="4">Por secretion system C-terminal sorting domain-containing protein</fullName>
    </recommendedName>
</protein>
<evidence type="ECO:0000313" key="3">
    <source>
        <dbReference type="Proteomes" id="UP001145087"/>
    </source>
</evidence>
<dbReference type="RefSeq" id="WP_343334767.1">
    <property type="nucleotide sequence ID" value="NZ_JAPOHD010000057.1"/>
</dbReference>
<sequence>MKTIKLLSTVLAVAIVAIATAVEKPKMHVVPLTANRAIVSIQNDNEALFELSIHAENGDLVYYKQSTKPLNSYQKIFDFKGLKNGSYTMNLKVNDTRLSKDFQVASKGIEVGESKLRFDPYFSYSENVLKLSYLNFDKENFSLNIYDEKGLVYESKVGKDFNITSGYDLSRLSEGKYDVVLSSFNNEFTFSLEK</sequence>
<evidence type="ECO:0000256" key="1">
    <source>
        <dbReference type="SAM" id="SignalP"/>
    </source>
</evidence>
<keyword evidence="3" id="KW-1185">Reference proteome</keyword>
<dbReference type="EMBL" id="JAPOHD010000057">
    <property type="protein sequence ID" value="MCY1722441.1"/>
    <property type="molecule type" value="Genomic_DNA"/>
</dbReference>
<dbReference type="AlphaFoldDB" id="A0A9X3FBZ8"/>
<dbReference type="Proteomes" id="UP001145087">
    <property type="component" value="Unassembled WGS sequence"/>
</dbReference>
<evidence type="ECO:0000313" key="2">
    <source>
        <dbReference type="EMBL" id="MCY1722441.1"/>
    </source>
</evidence>